<keyword evidence="2 8" id="KW-0479">Metal-binding</keyword>
<feature type="active site" evidence="8">
    <location>
        <position position="393"/>
    </location>
</feature>
<dbReference type="AlphaFoldDB" id="A0A834XV62"/>
<feature type="binding site" evidence="8">
    <location>
        <position position="392"/>
    </location>
    <ligand>
        <name>Zn(2+)</name>
        <dbReference type="ChEBI" id="CHEBI:29105"/>
        <note>catalytic</note>
    </ligand>
</feature>
<protein>
    <recommendedName>
        <fullName evidence="10">Peptidase M12B domain-containing protein</fullName>
    </recommendedName>
</protein>
<dbReference type="PROSITE" id="PS50215">
    <property type="entry name" value="ADAM_MEPRO"/>
    <property type="match status" value="1"/>
</dbReference>
<evidence type="ECO:0000256" key="7">
    <source>
        <dbReference type="ARBA" id="ARBA00023180"/>
    </source>
</evidence>
<dbReference type="PANTHER" id="PTHR11905">
    <property type="entry name" value="ADAM A DISINTEGRIN AND METALLOPROTEASE DOMAIN"/>
    <property type="match status" value="1"/>
</dbReference>
<evidence type="ECO:0000256" key="1">
    <source>
        <dbReference type="ARBA" id="ARBA00022670"/>
    </source>
</evidence>
<keyword evidence="7" id="KW-0325">Glycoprotein</keyword>
<dbReference type="GO" id="GO:0046872">
    <property type="term" value="F:metal ion binding"/>
    <property type="evidence" value="ECO:0007669"/>
    <property type="project" value="UniProtKB-KW"/>
</dbReference>
<comment type="caution">
    <text evidence="11">The sequence shown here is derived from an EMBL/GenBank/DDBJ whole genome shotgun (WGS) entry which is preliminary data.</text>
</comment>
<proteinExistence type="predicted"/>
<dbReference type="InterPro" id="IPR001590">
    <property type="entry name" value="Peptidase_M12B"/>
</dbReference>
<keyword evidence="1" id="KW-0645">Protease</keyword>
<keyword evidence="3" id="KW-0378">Hydrolase</keyword>
<evidence type="ECO:0000256" key="4">
    <source>
        <dbReference type="ARBA" id="ARBA00022833"/>
    </source>
</evidence>
<keyword evidence="12" id="KW-1185">Reference proteome</keyword>
<evidence type="ECO:0000256" key="3">
    <source>
        <dbReference type="ARBA" id="ARBA00022801"/>
    </source>
</evidence>
<feature type="binding site" evidence="8">
    <location>
        <position position="396"/>
    </location>
    <ligand>
        <name>Zn(2+)</name>
        <dbReference type="ChEBI" id="CHEBI:29105"/>
        <note>catalytic</note>
    </ligand>
</feature>
<accession>A0A834XV62</accession>
<dbReference type="SUPFAM" id="SSF55486">
    <property type="entry name" value="Metalloproteases ('zincins'), catalytic domain"/>
    <property type="match status" value="1"/>
</dbReference>
<dbReference type="GO" id="GO:0006509">
    <property type="term" value="P:membrane protein ectodomain proteolysis"/>
    <property type="evidence" value="ECO:0007669"/>
    <property type="project" value="TreeGrafter"/>
</dbReference>
<dbReference type="Gene3D" id="3.40.1620.60">
    <property type="match status" value="1"/>
</dbReference>
<name>A0A834XV62_APHGI</name>
<feature type="binding site" evidence="8">
    <location>
        <position position="402"/>
    </location>
    <ligand>
        <name>Zn(2+)</name>
        <dbReference type="ChEBI" id="CHEBI:29105"/>
        <note>catalytic</note>
    </ligand>
</feature>
<dbReference type="Gene3D" id="3.40.390.10">
    <property type="entry name" value="Collagenase (Catalytic Domain)"/>
    <property type="match status" value="1"/>
</dbReference>
<dbReference type="InterPro" id="IPR024079">
    <property type="entry name" value="MetalloPept_cat_dom_sf"/>
</dbReference>
<dbReference type="Pfam" id="PF17771">
    <property type="entry name" value="ADAMTS_CR_2"/>
    <property type="match status" value="1"/>
</dbReference>
<evidence type="ECO:0000313" key="12">
    <source>
        <dbReference type="Proteomes" id="UP000639338"/>
    </source>
</evidence>
<reference evidence="11 12" key="1">
    <citation type="submission" date="2020-08" db="EMBL/GenBank/DDBJ databases">
        <title>Aphidius gifuensis genome sequencing and assembly.</title>
        <authorList>
            <person name="Du Z."/>
        </authorList>
    </citation>
    <scope>NUCLEOTIDE SEQUENCE [LARGE SCALE GENOMIC DNA]</scope>
    <source>
        <strain evidence="11">YNYX2018</strain>
        <tissue evidence="11">Adults</tissue>
    </source>
</reference>
<evidence type="ECO:0000259" key="10">
    <source>
        <dbReference type="PROSITE" id="PS50215"/>
    </source>
</evidence>
<feature type="signal peptide" evidence="9">
    <location>
        <begin position="1"/>
        <end position="18"/>
    </location>
</feature>
<evidence type="ECO:0000256" key="2">
    <source>
        <dbReference type="ARBA" id="ARBA00022723"/>
    </source>
</evidence>
<dbReference type="GO" id="GO:0004222">
    <property type="term" value="F:metalloendopeptidase activity"/>
    <property type="evidence" value="ECO:0007669"/>
    <property type="project" value="InterPro"/>
</dbReference>
<evidence type="ECO:0000256" key="8">
    <source>
        <dbReference type="PROSITE-ProRule" id="PRU00276"/>
    </source>
</evidence>
<evidence type="ECO:0000256" key="9">
    <source>
        <dbReference type="SAM" id="SignalP"/>
    </source>
</evidence>
<dbReference type="PANTHER" id="PTHR11905:SF249">
    <property type="entry name" value="SOL NARAE, ISOFORM C"/>
    <property type="match status" value="1"/>
</dbReference>
<keyword evidence="6" id="KW-1015">Disulfide bond</keyword>
<dbReference type="Pfam" id="PF13688">
    <property type="entry name" value="Reprolysin_5"/>
    <property type="match status" value="1"/>
</dbReference>
<dbReference type="InterPro" id="IPR041645">
    <property type="entry name" value="ADAMTS_CR_2"/>
</dbReference>
<feature type="domain" description="Peptidase M12B" evidence="10">
    <location>
        <begin position="228"/>
        <end position="447"/>
    </location>
</feature>
<organism evidence="11 12">
    <name type="scientific">Aphidius gifuensis</name>
    <name type="common">Parasitoid wasp</name>
    <dbReference type="NCBI Taxonomy" id="684658"/>
    <lineage>
        <taxon>Eukaryota</taxon>
        <taxon>Metazoa</taxon>
        <taxon>Ecdysozoa</taxon>
        <taxon>Arthropoda</taxon>
        <taxon>Hexapoda</taxon>
        <taxon>Insecta</taxon>
        <taxon>Pterygota</taxon>
        <taxon>Neoptera</taxon>
        <taxon>Endopterygota</taxon>
        <taxon>Hymenoptera</taxon>
        <taxon>Apocrita</taxon>
        <taxon>Ichneumonoidea</taxon>
        <taxon>Braconidae</taxon>
        <taxon>Aphidiinae</taxon>
        <taxon>Aphidius</taxon>
    </lineage>
</organism>
<keyword evidence="4 8" id="KW-0862">Zinc</keyword>
<keyword evidence="5" id="KW-0482">Metalloprotease</keyword>
<gene>
    <name evidence="11" type="ORF">HCN44_011332</name>
</gene>
<evidence type="ECO:0000313" key="11">
    <source>
        <dbReference type="EMBL" id="KAF7994063.1"/>
    </source>
</evidence>
<dbReference type="EMBL" id="JACMRX010000003">
    <property type="protein sequence ID" value="KAF7994063.1"/>
    <property type="molecule type" value="Genomic_DNA"/>
</dbReference>
<dbReference type="OrthoDB" id="7656072at2759"/>
<sequence length="543" mass="61827">MKVYKIFIFFFILKTGYSKFHLNISPEERKSIFGTFDINVPDYELVRIGHSIKTRETKDEKNILKFNAFGKSLRLELNKKKTVFSMNTPIWFAKGNSSSNVEYTRLDNDTLHDALKFYEDPNNMAEVIVIRSDKRGSIEFIMHIRDRSSQLTVFKAPSSVVQKWKEFFKKSKNSRVSRSAETQFVQDYHIAINLENVEQSYKPIPNPVKRSQAKKKIESPPYTGPDPIYIRILLFINYGVEYVSESDLHLYKFLIYLVSFWNAVNLKFNDFVNPSVRLHISGVVIGNNKLAAPYLQDSFEPNGKYVDSNLALLKFRDFLRQKNQQKIMNLTWDIAITQTDLKLCYWKNVTHTASNVGLAHVGQTCNNENSDDSPVAIIHDSNNFRGIFTAAHEIAHVLGAVHDGSGNNSCPQNGSFIMQSNNGYVYGPNSDTWSSCSIDEILTVFKNKCWSGNSLGNENVNIPDILPGHMVSLLDQCQSRKFTNACDESKTTCEKLYCWNDSDLPNFLDKCINAGAPLSGTYCGVKKHCINQKCVPIIDDNIL</sequence>
<evidence type="ECO:0000256" key="6">
    <source>
        <dbReference type="ARBA" id="ARBA00023157"/>
    </source>
</evidence>
<dbReference type="Proteomes" id="UP000639338">
    <property type="component" value="Unassembled WGS sequence"/>
</dbReference>
<keyword evidence="9" id="KW-0732">Signal</keyword>
<comment type="caution">
    <text evidence="8">Lacks conserved residue(s) required for the propagation of feature annotation.</text>
</comment>
<evidence type="ECO:0000256" key="5">
    <source>
        <dbReference type="ARBA" id="ARBA00023049"/>
    </source>
</evidence>
<feature type="chain" id="PRO_5033020364" description="Peptidase M12B domain-containing protein" evidence="9">
    <location>
        <begin position="19"/>
        <end position="543"/>
    </location>
</feature>